<gene>
    <name evidence="1" type="ORF">AFUS01_LOCUS37136</name>
</gene>
<evidence type="ECO:0000313" key="2">
    <source>
        <dbReference type="Proteomes" id="UP000708208"/>
    </source>
</evidence>
<dbReference type="EMBL" id="CAJVCH010542376">
    <property type="protein sequence ID" value="CAG7827133.1"/>
    <property type="molecule type" value="Genomic_DNA"/>
</dbReference>
<dbReference type="AlphaFoldDB" id="A0A8J2L8D1"/>
<comment type="caution">
    <text evidence="1">The sequence shown here is derived from an EMBL/GenBank/DDBJ whole genome shotgun (WGS) entry which is preliminary data.</text>
</comment>
<name>A0A8J2L8D1_9HEXA</name>
<keyword evidence="2" id="KW-1185">Reference proteome</keyword>
<proteinExistence type="predicted"/>
<feature type="non-terminal residue" evidence="1">
    <location>
        <position position="1"/>
    </location>
</feature>
<evidence type="ECO:0000313" key="1">
    <source>
        <dbReference type="EMBL" id="CAG7827133.1"/>
    </source>
</evidence>
<organism evidence="1 2">
    <name type="scientific">Allacma fusca</name>
    <dbReference type="NCBI Taxonomy" id="39272"/>
    <lineage>
        <taxon>Eukaryota</taxon>
        <taxon>Metazoa</taxon>
        <taxon>Ecdysozoa</taxon>
        <taxon>Arthropoda</taxon>
        <taxon>Hexapoda</taxon>
        <taxon>Collembola</taxon>
        <taxon>Symphypleona</taxon>
        <taxon>Sminthuridae</taxon>
        <taxon>Allacma</taxon>
    </lineage>
</organism>
<protein>
    <submittedName>
        <fullName evidence="1">Uncharacterized protein</fullName>
    </submittedName>
</protein>
<sequence>PNYIDVRSDFANPGVWSSFMLAASVESSLLRTPELCINFILQKLLPKRIKAVSQYVI</sequence>
<dbReference type="Proteomes" id="UP000708208">
    <property type="component" value="Unassembled WGS sequence"/>
</dbReference>
<accession>A0A8J2L8D1</accession>
<reference evidence="1" key="1">
    <citation type="submission" date="2021-06" db="EMBL/GenBank/DDBJ databases">
        <authorList>
            <person name="Hodson N. C."/>
            <person name="Mongue J. A."/>
            <person name="Jaron S. K."/>
        </authorList>
    </citation>
    <scope>NUCLEOTIDE SEQUENCE</scope>
</reference>